<organism evidence="5 6">
    <name type="scientific">Aspergillus leporis</name>
    <dbReference type="NCBI Taxonomy" id="41062"/>
    <lineage>
        <taxon>Eukaryota</taxon>
        <taxon>Fungi</taxon>
        <taxon>Dikarya</taxon>
        <taxon>Ascomycota</taxon>
        <taxon>Pezizomycotina</taxon>
        <taxon>Eurotiomycetes</taxon>
        <taxon>Eurotiomycetidae</taxon>
        <taxon>Eurotiales</taxon>
        <taxon>Aspergillaceae</taxon>
        <taxon>Aspergillus</taxon>
        <taxon>Aspergillus subgen. Circumdati</taxon>
    </lineage>
</organism>
<feature type="repeat" description="ANK" evidence="3">
    <location>
        <begin position="178"/>
        <end position="210"/>
    </location>
</feature>
<evidence type="ECO:0000313" key="6">
    <source>
        <dbReference type="Proteomes" id="UP000326565"/>
    </source>
</evidence>
<dbReference type="SUPFAM" id="SSF48403">
    <property type="entry name" value="Ankyrin repeat"/>
    <property type="match status" value="1"/>
</dbReference>
<dbReference type="Pfam" id="PF13637">
    <property type="entry name" value="Ank_4"/>
    <property type="match status" value="1"/>
</dbReference>
<dbReference type="AlphaFoldDB" id="A0A5N5WUT9"/>
<dbReference type="PANTHER" id="PTHR24173">
    <property type="entry name" value="ANKYRIN REPEAT CONTAINING"/>
    <property type="match status" value="1"/>
</dbReference>
<dbReference type="InterPro" id="IPR046347">
    <property type="entry name" value="bZIP_sf"/>
</dbReference>
<feature type="repeat" description="ANK" evidence="3">
    <location>
        <begin position="211"/>
        <end position="243"/>
    </location>
</feature>
<sequence length="273" mass="30042">MADGFSENAGEIVFEDEPAESAATRPTNNKILDAKERKRNQNRIAQRTYRRNQKQRLRALEEALNIGLFKNADLDNTRNPSPEQDQFWVLPINDGFQASTSAPPVLDLLPSPQSAIGREETSPVFTQSNIDPSLTNDICVAPTGRCRTSLHRAVRAGNEPLTRLLLEKGADPRKHDNHGLTVLHLAVEGGHEGLVKVLLDHKIDPNMRDSLGRTALFQAIQGNNDAMATLLLEASIDVNSRDIYGEVALHLAVDRGSEQLTQILLSYGADIDA</sequence>
<dbReference type="Gene3D" id="1.25.40.20">
    <property type="entry name" value="Ankyrin repeat-containing domain"/>
    <property type="match status" value="2"/>
</dbReference>
<feature type="repeat" description="ANK" evidence="3">
    <location>
        <begin position="244"/>
        <end position="273"/>
    </location>
</feature>
<dbReference type="SMART" id="SM00248">
    <property type="entry name" value="ANK"/>
    <property type="match status" value="4"/>
</dbReference>
<dbReference type="Proteomes" id="UP000326565">
    <property type="component" value="Unassembled WGS sequence"/>
</dbReference>
<dbReference type="PROSITE" id="PS50088">
    <property type="entry name" value="ANK_REPEAT"/>
    <property type="match status" value="4"/>
</dbReference>
<keyword evidence="2 3" id="KW-0040">ANK repeat</keyword>
<keyword evidence="1" id="KW-0677">Repeat</keyword>
<dbReference type="OrthoDB" id="366390at2759"/>
<dbReference type="SUPFAM" id="SSF57959">
    <property type="entry name" value="Leucine zipper domain"/>
    <property type="match status" value="1"/>
</dbReference>
<proteinExistence type="predicted"/>
<dbReference type="CDD" id="cd14688">
    <property type="entry name" value="bZIP_YAP"/>
    <property type="match status" value="1"/>
</dbReference>
<accession>A0A5N5WUT9</accession>
<evidence type="ECO:0000256" key="2">
    <source>
        <dbReference type="ARBA" id="ARBA00023043"/>
    </source>
</evidence>
<protein>
    <submittedName>
        <fullName evidence="5">Ankyrin repeat-containing domain protein</fullName>
    </submittedName>
</protein>
<evidence type="ECO:0000256" key="3">
    <source>
        <dbReference type="PROSITE-ProRule" id="PRU00023"/>
    </source>
</evidence>
<name>A0A5N5WUT9_9EURO</name>
<dbReference type="Pfam" id="PF12796">
    <property type="entry name" value="Ank_2"/>
    <property type="match status" value="1"/>
</dbReference>
<evidence type="ECO:0000256" key="4">
    <source>
        <dbReference type="SAM" id="MobiDB-lite"/>
    </source>
</evidence>
<gene>
    <name evidence="5" type="ORF">BDV29DRAFT_158905</name>
</gene>
<dbReference type="GO" id="GO:0003700">
    <property type="term" value="F:DNA-binding transcription factor activity"/>
    <property type="evidence" value="ECO:0007669"/>
    <property type="project" value="InterPro"/>
</dbReference>
<feature type="region of interest" description="Disordered" evidence="4">
    <location>
        <begin position="1"/>
        <end position="53"/>
    </location>
</feature>
<keyword evidence="6" id="KW-1185">Reference proteome</keyword>
<dbReference type="InterPro" id="IPR036770">
    <property type="entry name" value="Ankyrin_rpt-contain_sf"/>
</dbReference>
<evidence type="ECO:0000313" key="5">
    <source>
        <dbReference type="EMBL" id="KAB8072069.1"/>
    </source>
</evidence>
<dbReference type="EMBL" id="ML732256">
    <property type="protein sequence ID" value="KAB8072069.1"/>
    <property type="molecule type" value="Genomic_DNA"/>
</dbReference>
<dbReference type="PANTHER" id="PTHR24173:SF74">
    <property type="entry name" value="ANKYRIN REPEAT DOMAIN-CONTAINING PROTEIN 16"/>
    <property type="match status" value="1"/>
</dbReference>
<dbReference type="PROSITE" id="PS50297">
    <property type="entry name" value="ANK_REP_REGION"/>
    <property type="match status" value="3"/>
</dbReference>
<feature type="repeat" description="ANK" evidence="3">
    <location>
        <begin position="145"/>
        <end position="177"/>
    </location>
</feature>
<evidence type="ECO:0000256" key="1">
    <source>
        <dbReference type="ARBA" id="ARBA00022737"/>
    </source>
</evidence>
<dbReference type="InterPro" id="IPR002110">
    <property type="entry name" value="Ankyrin_rpt"/>
</dbReference>
<reference evidence="5 6" key="1">
    <citation type="submission" date="2019-04" db="EMBL/GenBank/DDBJ databases">
        <title>Friends and foes A comparative genomics study of 23 Aspergillus species from section Flavi.</title>
        <authorList>
            <consortium name="DOE Joint Genome Institute"/>
            <person name="Kjaerbolling I."/>
            <person name="Vesth T."/>
            <person name="Frisvad J.C."/>
            <person name="Nybo J.L."/>
            <person name="Theobald S."/>
            <person name="Kildgaard S."/>
            <person name="Isbrandt T."/>
            <person name="Kuo A."/>
            <person name="Sato A."/>
            <person name="Lyhne E.K."/>
            <person name="Kogle M.E."/>
            <person name="Wiebenga A."/>
            <person name="Kun R.S."/>
            <person name="Lubbers R.J."/>
            <person name="Makela M.R."/>
            <person name="Barry K."/>
            <person name="Chovatia M."/>
            <person name="Clum A."/>
            <person name="Daum C."/>
            <person name="Haridas S."/>
            <person name="He G."/>
            <person name="LaButti K."/>
            <person name="Lipzen A."/>
            <person name="Mondo S."/>
            <person name="Riley R."/>
            <person name="Salamov A."/>
            <person name="Simmons B.A."/>
            <person name="Magnuson J.K."/>
            <person name="Henrissat B."/>
            <person name="Mortensen U.H."/>
            <person name="Larsen T.O."/>
            <person name="Devries R.P."/>
            <person name="Grigoriev I.V."/>
            <person name="Machida M."/>
            <person name="Baker S.E."/>
            <person name="Andersen M.R."/>
        </authorList>
    </citation>
    <scope>NUCLEOTIDE SEQUENCE [LARGE SCALE GENOMIC DNA]</scope>
    <source>
        <strain evidence="5 6">CBS 151.66</strain>
    </source>
</reference>
<dbReference type="PRINTS" id="PR01415">
    <property type="entry name" value="ANKYRIN"/>
</dbReference>